<feature type="domain" description="DUF7823" evidence="2">
    <location>
        <begin position="150"/>
        <end position="254"/>
    </location>
</feature>
<dbReference type="Proteomes" id="UP000222366">
    <property type="component" value="Unassembled WGS sequence"/>
</dbReference>
<sequence>MSDVNKLDDKQCPFDPEQYKAHVKVSYTIDNDIAAPVGSLPWALIQVYLGKVVGRSKWGVNEYIRLSAKNDSKTPAHIEKHDQQSFPYDWEPTPEDLMACDWELVKIKPKPKPVECMLSFDLMIGTGQFNDGGGQDWGYLTKGGYLGGGVSTFGTLTNLQSTIGIGNILEFMLSESPIGTFDFIQLQVDTQNQSGLENKALEVVVNGSTYNLVASKNSLTTDFLYYSDGAKQLGDFLKQNVGNTTPIHFCFNWK</sequence>
<evidence type="ECO:0000259" key="2">
    <source>
        <dbReference type="Pfam" id="PF25136"/>
    </source>
</evidence>
<dbReference type="RefSeq" id="WP_099126145.1">
    <property type="nucleotide sequence ID" value="NZ_CAWNRH010000144.1"/>
</dbReference>
<dbReference type="AlphaFoldDB" id="A0A2D0KAY3"/>
<protein>
    <submittedName>
        <fullName evidence="3">Uncharacterized protein</fullName>
    </submittedName>
</protein>
<reference evidence="3 4" key="1">
    <citation type="journal article" date="2017" name="Nat. Microbiol.">
        <title>Natural product diversity associated with the nematode symbionts Photorhabdus and Xenorhabdus.</title>
        <authorList>
            <person name="Tobias N.J."/>
            <person name="Wolff H."/>
            <person name="Djahanschiri B."/>
            <person name="Grundmann F."/>
            <person name="Kronenwerth M."/>
            <person name="Shi Y.M."/>
            <person name="Simonyi S."/>
            <person name="Grun P."/>
            <person name="Shapiro-Ilan D."/>
            <person name="Pidot S.J."/>
            <person name="Stinear T.P."/>
            <person name="Ebersberger I."/>
            <person name="Bode H.B."/>
        </authorList>
    </citation>
    <scope>NUCLEOTIDE SEQUENCE [LARGE SCALE GENOMIC DNA]</scope>
    <source>
        <strain evidence="3 4">DSM 17904</strain>
    </source>
</reference>
<gene>
    <name evidence="3" type="ORF">Xsto_03931</name>
</gene>
<feature type="domain" description="Thoeris anti-defense 2-like" evidence="1">
    <location>
        <begin position="40"/>
        <end position="105"/>
    </location>
</feature>
<accession>A0A2D0KAY3</accession>
<dbReference type="EMBL" id="NJAJ01000066">
    <property type="protein sequence ID" value="PHM60522.1"/>
    <property type="molecule type" value="Genomic_DNA"/>
</dbReference>
<evidence type="ECO:0000313" key="4">
    <source>
        <dbReference type="Proteomes" id="UP000222366"/>
    </source>
</evidence>
<proteinExistence type="predicted"/>
<keyword evidence="4" id="KW-1185">Reference proteome</keyword>
<dbReference type="InterPro" id="IPR056725">
    <property type="entry name" value="DUF7823"/>
</dbReference>
<comment type="caution">
    <text evidence="3">The sequence shown here is derived from an EMBL/GenBank/DDBJ whole genome shotgun (WGS) entry which is preliminary data.</text>
</comment>
<evidence type="ECO:0000259" key="1">
    <source>
        <dbReference type="Pfam" id="PF11195"/>
    </source>
</evidence>
<evidence type="ECO:0000313" key="3">
    <source>
        <dbReference type="EMBL" id="PHM60522.1"/>
    </source>
</evidence>
<name>A0A2D0KAY3_9GAMM</name>
<dbReference type="Pfam" id="PF25136">
    <property type="entry name" value="DUF7823"/>
    <property type="match status" value="1"/>
</dbReference>
<dbReference type="Pfam" id="PF11195">
    <property type="entry name" value="Tad2-like"/>
    <property type="match status" value="1"/>
</dbReference>
<organism evidence="3 4">
    <name type="scientific">Xenorhabdus stockiae</name>
    <dbReference type="NCBI Taxonomy" id="351614"/>
    <lineage>
        <taxon>Bacteria</taxon>
        <taxon>Pseudomonadati</taxon>
        <taxon>Pseudomonadota</taxon>
        <taxon>Gammaproteobacteria</taxon>
        <taxon>Enterobacterales</taxon>
        <taxon>Morganellaceae</taxon>
        <taxon>Xenorhabdus</taxon>
    </lineage>
</organism>
<dbReference type="InterPro" id="IPR021361">
    <property type="entry name" value="Tad2-like_dom"/>
</dbReference>